<evidence type="ECO:0000313" key="8">
    <source>
        <dbReference type="Proteomes" id="UP000468735"/>
    </source>
</evidence>
<dbReference type="OrthoDB" id="2356263at2"/>
<accession>A0A6H9YTP1</accession>
<evidence type="ECO:0000313" key="7">
    <source>
        <dbReference type="EMBL" id="KAB2344678.1"/>
    </source>
</evidence>
<dbReference type="Pfam" id="PF00440">
    <property type="entry name" value="TetR_N"/>
    <property type="match status" value="1"/>
</dbReference>
<evidence type="ECO:0000256" key="5">
    <source>
        <dbReference type="PROSITE-ProRule" id="PRU00335"/>
    </source>
</evidence>
<evidence type="ECO:0000256" key="4">
    <source>
        <dbReference type="ARBA" id="ARBA00023163"/>
    </source>
</evidence>
<dbReference type="InterPro" id="IPR009057">
    <property type="entry name" value="Homeodomain-like_sf"/>
</dbReference>
<dbReference type="Gene3D" id="1.10.357.10">
    <property type="entry name" value="Tetracycline Repressor, domain 2"/>
    <property type="match status" value="1"/>
</dbReference>
<feature type="DNA-binding region" description="H-T-H motif" evidence="5">
    <location>
        <begin position="24"/>
        <end position="43"/>
    </location>
</feature>
<organism evidence="7 8">
    <name type="scientific">Actinomadura rudentiformis</name>
    <dbReference type="NCBI Taxonomy" id="359158"/>
    <lineage>
        <taxon>Bacteria</taxon>
        <taxon>Bacillati</taxon>
        <taxon>Actinomycetota</taxon>
        <taxon>Actinomycetes</taxon>
        <taxon>Streptosporangiales</taxon>
        <taxon>Thermomonosporaceae</taxon>
        <taxon>Actinomadura</taxon>
    </lineage>
</organism>
<evidence type="ECO:0000256" key="1">
    <source>
        <dbReference type="ARBA" id="ARBA00022491"/>
    </source>
</evidence>
<dbReference type="Pfam" id="PF13977">
    <property type="entry name" value="TetR_C_6"/>
    <property type="match status" value="1"/>
</dbReference>
<dbReference type="EMBL" id="WBMT01000015">
    <property type="protein sequence ID" value="KAB2344678.1"/>
    <property type="molecule type" value="Genomic_DNA"/>
</dbReference>
<dbReference type="PROSITE" id="PS50977">
    <property type="entry name" value="HTH_TETR_2"/>
    <property type="match status" value="1"/>
</dbReference>
<comment type="caution">
    <text evidence="7">The sequence shown here is derived from an EMBL/GenBank/DDBJ whole genome shotgun (WGS) entry which is preliminary data.</text>
</comment>
<dbReference type="GO" id="GO:0003700">
    <property type="term" value="F:DNA-binding transcription factor activity"/>
    <property type="evidence" value="ECO:0007669"/>
    <property type="project" value="TreeGrafter"/>
</dbReference>
<gene>
    <name evidence="7" type="ORF">F8566_29080</name>
</gene>
<sequence>MGNREDLLEGAKRCLLEKGYTRTTARDIAAAAGVSLAAIGYHFGSKDVLLTEALRQAIEEWGDDMARISTASKNAVDADPAERFAATWTKVTESFAQSRALWSIQFEMLAYIERDPGLRQTFAKAGKQARMALVDLFGIPASVTDPQEVEKIGAYYQTLLSGLAAQWLLDPETAPCGRDLIEAAQTVAKGLPIPTDSRTT</sequence>
<dbReference type="SUPFAM" id="SSF48498">
    <property type="entry name" value="Tetracyclin repressor-like, C-terminal domain"/>
    <property type="match status" value="1"/>
</dbReference>
<dbReference type="GO" id="GO:0000976">
    <property type="term" value="F:transcription cis-regulatory region binding"/>
    <property type="evidence" value="ECO:0007669"/>
    <property type="project" value="TreeGrafter"/>
</dbReference>
<proteinExistence type="predicted"/>
<keyword evidence="3 5" id="KW-0238">DNA-binding</keyword>
<reference evidence="7 8" key="1">
    <citation type="submission" date="2019-09" db="EMBL/GenBank/DDBJ databases">
        <title>Actinomadura physcomitrii sp. nov., a novel actinomycete isolated from moss [Physcomitrium sphaericum (Ludw) Fuernr].</title>
        <authorList>
            <person name="Zhuang X."/>
            <person name="Liu C."/>
        </authorList>
    </citation>
    <scope>NUCLEOTIDE SEQUENCE [LARGE SCALE GENOMIC DNA]</scope>
    <source>
        <strain evidence="7 8">HMC1</strain>
    </source>
</reference>
<dbReference type="Proteomes" id="UP000468735">
    <property type="component" value="Unassembled WGS sequence"/>
</dbReference>
<dbReference type="InterPro" id="IPR050109">
    <property type="entry name" value="HTH-type_TetR-like_transc_reg"/>
</dbReference>
<protein>
    <submittedName>
        <fullName evidence="7">TetR/AcrR family transcriptional regulator</fullName>
    </submittedName>
</protein>
<dbReference type="InterPro" id="IPR001647">
    <property type="entry name" value="HTH_TetR"/>
</dbReference>
<name>A0A6H9YTP1_9ACTN</name>
<evidence type="ECO:0000259" key="6">
    <source>
        <dbReference type="PROSITE" id="PS50977"/>
    </source>
</evidence>
<dbReference type="InterPro" id="IPR036271">
    <property type="entry name" value="Tet_transcr_reg_TetR-rel_C_sf"/>
</dbReference>
<dbReference type="PANTHER" id="PTHR30055">
    <property type="entry name" value="HTH-TYPE TRANSCRIPTIONAL REGULATOR RUTR"/>
    <property type="match status" value="1"/>
</dbReference>
<evidence type="ECO:0000256" key="2">
    <source>
        <dbReference type="ARBA" id="ARBA00023015"/>
    </source>
</evidence>
<keyword evidence="8" id="KW-1185">Reference proteome</keyword>
<dbReference type="RefSeq" id="WP_151565046.1">
    <property type="nucleotide sequence ID" value="NZ_WBMT01000015.1"/>
</dbReference>
<dbReference type="PANTHER" id="PTHR30055:SF219">
    <property type="entry name" value="TRANSCRIPTIONAL REGULATORY PROTEIN"/>
    <property type="match status" value="1"/>
</dbReference>
<feature type="domain" description="HTH tetR-type" evidence="6">
    <location>
        <begin position="1"/>
        <end position="61"/>
    </location>
</feature>
<dbReference type="SUPFAM" id="SSF46689">
    <property type="entry name" value="Homeodomain-like"/>
    <property type="match status" value="1"/>
</dbReference>
<dbReference type="PRINTS" id="PR00455">
    <property type="entry name" value="HTHTETR"/>
</dbReference>
<dbReference type="InterPro" id="IPR039538">
    <property type="entry name" value="BetI_C"/>
</dbReference>
<keyword evidence="1" id="KW-0678">Repressor</keyword>
<dbReference type="AlphaFoldDB" id="A0A6H9YTP1"/>
<keyword evidence="2" id="KW-0805">Transcription regulation</keyword>
<keyword evidence="4" id="KW-0804">Transcription</keyword>
<evidence type="ECO:0000256" key="3">
    <source>
        <dbReference type="ARBA" id="ARBA00023125"/>
    </source>
</evidence>